<dbReference type="SUPFAM" id="SSF57850">
    <property type="entry name" value="RING/U-box"/>
    <property type="match status" value="1"/>
</dbReference>
<evidence type="ECO:0000313" key="18">
    <source>
        <dbReference type="EMBL" id="CAL6015338.1"/>
    </source>
</evidence>
<dbReference type="Gene3D" id="3.30.40.10">
    <property type="entry name" value="Zinc/RING finger domain, C3HC4 (zinc finger)"/>
    <property type="match status" value="1"/>
</dbReference>
<dbReference type="GO" id="GO:0008270">
    <property type="term" value="F:zinc ion binding"/>
    <property type="evidence" value="ECO:0007669"/>
    <property type="project" value="UniProtKB-KW"/>
</dbReference>
<dbReference type="PROSITE" id="PS50089">
    <property type="entry name" value="ZF_RING_2"/>
    <property type="match status" value="1"/>
</dbReference>
<dbReference type="Proteomes" id="UP001642409">
    <property type="component" value="Unassembled WGS sequence"/>
</dbReference>
<evidence type="ECO:0000256" key="12">
    <source>
        <dbReference type="ARBA" id="ARBA00022989"/>
    </source>
</evidence>
<reference evidence="17" key="1">
    <citation type="submission" date="2023-06" db="EMBL/GenBank/DDBJ databases">
        <authorList>
            <person name="Kurt Z."/>
        </authorList>
    </citation>
    <scope>NUCLEOTIDE SEQUENCE</scope>
</reference>
<comment type="caution">
    <text evidence="17">The sequence shown here is derived from an EMBL/GenBank/DDBJ whole genome shotgun (WGS) entry which is preliminary data.</text>
</comment>
<dbReference type="Pfam" id="PF11145">
    <property type="entry name" value="DUF2921"/>
    <property type="match status" value="1"/>
</dbReference>
<evidence type="ECO:0000256" key="14">
    <source>
        <dbReference type="PROSITE-ProRule" id="PRU00175"/>
    </source>
</evidence>
<comment type="pathway">
    <text evidence="3">Protein modification; protein ubiquitination.</text>
</comment>
<dbReference type="Pfam" id="PF13639">
    <property type="entry name" value="zf-RING_2"/>
    <property type="match status" value="1"/>
</dbReference>
<keyword evidence="6 15" id="KW-0812">Transmembrane</keyword>
<evidence type="ECO:0000256" key="10">
    <source>
        <dbReference type="ARBA" id="ARBA00022786"/>
    </source>
</evidence>
<dbReference type="PANTHER" id="PTHR22763:SF162">
    <property type="entry name" value="TRANSMEMBRANE E3 UBIQUITIN-PROTEIN LIGASE 1"/>
    <property type="match status" value="1"/>
</dbReference>
<dbReference type="InterPro" id="IPR050731">
    <property type="entry name" value="HRD1_E3_ubiq-ligases"/>
</dbReference>
<evidence type="ECO:0000256" key="15">
    <source>
        <dbReference type="SAM" id="Phobius"/>
    </source>
</evidence>
<dbReference type="GO" id="GO:0012505">
    <property type="term" value="C:endomembrane system"/>
    <property type="evidence" value="ECO:0007669"/>
    <property type="project" value="UniProtKB-SubCell"/>
</dbReference>
<organism evidence="17">
    <name type="scientific">Hexamita inflata</name>
    <dbReference type="NCBI Taxonomy" id="28002"/>
    <lineage>
        <taxon>Eukaryota</taxon>
        <taxon>Metamonada</taxon>
        <taxon>Diplomonadida</taxon>
        <taxon>Hexamitidae</taxon>
        <taxon>Hexamitinae</taxon>
        <taxon>Hexamita</taxon>
    </lineage>
</organism>
<dbReference type="InterPro" id="IPR013083">
    <property type="entry name" value="Znf_RING/FYVE/PHD"/>
</dbReference>
<keyword evidence="19" id="KW-1185">Reference proteome</keyword>
<keyword evidence="7" id="KW-0479">Metal-binding</keyword>
<proteinExistence type="predicted"/>
<evidence type="ECO:0000256" key="11">
    <source>
        <dbReference type="ARBA" id="ARBA00022833"/>
    </source>
</evidence>
<evidence type="ECO:0000256" key="8">
    <source>
        <dbReference type="ARBA" id="ARBA00022729"/>
    </source>
</evidence>
<evidence type="ECO:0000256" key="4">
    <source>
        <dbReference type="ARBA" id="ARBA00012483"/>
    </source>
</evidence>
<dbReference type="EC" id="2.3.2.27" evidence="4"/>
<evidence type="ECO:0000256" key="5">
    <source>
        <dbReference type="ARBA" id="ARBA00022679"/>
    </source>
</evidence>
<feature type="transmembrane region" description="Helical" evidence="15">
    <location>
        <begin position="370"/>
        <end position="390"/>
    </location>
</feature>
<protein>
    <recommendedName>
        <fullName evidence="4">RING-type E3 ubiquitin transferase</fullName>
        <ecNumber evidence="4">2.3.2.27</ecNumber>
    </recommendedName>
</protein>
<keyword evidence="13 15" id="KW-0472">Membrane</keyword>
<name>A0AA86PVQ8_9EUKA</name>
<dbReference type="InterPro" id="IPR001841">
    <property type="entry name" value="Znf_RING"/>
</dbReference>
<keyword evidence="8" id="KW-0732">Signal</keyword>
<dbReference type="InterPro" id="IPR021319">
    <property type="entry name" value="DUF2921"/>
</dbReference>
<keyword evidence="12 15" id="KW-1133">Transmembrane helix</keyword>
<evidence type="ECO:0000256" key="3">
    <source>
        <dbReference type="ARBA" id="ARBA00004906"/>
    </source>
</evidence>
<keyword evidence="10" id="KW-0833">Ubl conjugation pathway</keyword>
<evidence type="ECO:0000256" key="2">
    <source>
        <dbReference type="ARBA" id="ARBA00004127"/>
    </source>
</evidence>
<keyword evidence="5" id="KW-0808">Transferase</keyword>
<evidence type="ECO:0000256" key="13">
    <source>
        <dbReference type="ARBA" id="ARBA00023136"/>
    </source>
</evidence>
<evidence type="ECO:0000259" key="16">
    <source>
        <dbReference type="PROSITE" id="PS50089"/>
    </source>
</evidence>
<sequence>MCLFISVLAFPEYQEVNYVHPLQASIQENYNQYWSFPNRTLVGIFSFFKQQSARSFAWFYDDTYKQSSDQNKTRSVDNIIYMYTDNYTTSDIEPILFTGKYYPTVKRGIQTGIIPFRFKSPKFNLEEQSYIDQILDLNAPFPNITQSDITDEQIKKVQEKQISSDQCEFTSYFEISEQLREIKPNQYLPDYQMLHNESTPFNVTHENVATTKSRIISQNCAADLVIEGPIFNNAQTIRQAFVYCIFQLVSSSLSLLAGLRLLVLSNSPSRIEKMSLASFVMQTIFDFCMAVFQISFGMQVNQVFKQMALISTLLITAAIGIDSVLVAQCYSHYLRRIGRRNNPRNMCTMMCWMYAALFAYIFISPYIPDWGIFIIILAASSYWFMQSIYSFRKENSKKFLPLDYLVIQTIVKYAPVCYFYAWPKNFMQVMVLPWYKYCIGIWFGFQILLIFSQYFFGSRLCFNYVDSKQKPTYDYAEQNFKDTAISELESFVPNQQILVESAAKNMSPLQYLQQQNKTFIIPFVHQSEGLYMDPNPCQNPLHEHSAFYNKNIRPNELNAVLFKQQNIQQILQKIQSGDELKCFVFVDEEKADELFDCCICMDYIHLSQLKTTYPLCISKNEAEEGKLIKKGEEEMWITPCGHTFHAKCLSRWGAENLQCPVDRRDLPAMTNEAWWE</sequence>
<dbReference type="SMART" id="SM00184">
    <property type="entry name" value="RING"/>
    <property type="match status" value="1"/>
</dbReference>
<gene>
    <name evidence="18" type="ORF">HINF_LOCUS24726</name>
    <name evidence="17" type="ORF">HINF_LOCUS29875</name>
</gene>
<comment type="subcellular location">
    <subcellularLocation>
        <location evidence="2">Endomembrane system</location>
        <topology evidence="2">Multi-pass membrane protein</topology>
    </subcellularLocation>
</comment>
<evidence type="ECO:0000256" key="1">
    <source>
        <dbReference type="ARBA" id="ARBA00000900"/>
    </source>
</evidence>
<feature type="transmembrane region" description="Helical" evidence="15">
    <location>
        <begin position="402"/>
        <end position="422"/>
    </location>
</feature>
<evidence type="ECO:0000313" key="17">
    <source>
        <dbReference type="EMBL" id="CAI9942230.1"/>
    </source>
</evidence>
<feature type="transmembrane region" description="Helical" evidence="15">
    <location>
        <begin position="275"/>
        <end position="296"/>
    </location>
</feature>
<dbReference type="GO" id="GO:0043161">
    <property type="term" value="P:proteasome-mediated ubiquitin-dependent protein catabolic process"/>
    <property type="evidence" value="ECO:0007669"/>
    <property type="project" value="TreeGrafter"/>
</dbReference>
<evidence type="ECO:0000256" key="9">
    <source>
        <dbReference type="ARBA" id="ARBA00022771"/>
    </source>
</evidence>
<dbReference type="EMBL" id="CAXDID020000073">
    <property type="protein sequence ID" value="CAL6015338.1"/>
    <property type="molecule type" value="Genomic_DNA"/>
</dbReference>
<keyword evidence="11" id="KW-0862">Zinc</keyword>
<keyword evidence="9 14" id="KW-0863">Zinc-finger</keyword>
<feature type="transmembrane region" description="Helical" evidence="15">
    <location>
        <begin position="240"/>
        <end position="263"/>
    </location>
</feature>
<feature type="domain" description="RING-type" evidence="16">
    <location>
        <begin position="597"/>
        <end position="663"/>
    </location>
</feature>
<accession>A0AA86PVQ8</accession>
<evidence type="ECO:0000313" key="19">
    <source>
        <dbReference type="Proteomes" id="UP001642409"/>
    </source>
</evidence>
<evidence type="ECO:0000256" key="6">
    <source>
        <dbReference type="ARBA" id="ARBA00022692"/>
    </source>
</evidence>
<dbReference type="AlphaFoldDB" id="A0AA86PVQ8"/>
<dbReference type="PANTHER" id="PTHR22763">
    <property type="entry name" value="RING ZINC FINGER PROTEIN"/>
    <property type="match status" value="1"/>
</dbReference>
<feature type="transmembrane region" description="Helical" evidence="15">
    <location>
        <begin position="434"/>
        <end position="456"/>
    </location>
</feature>
<comment type="catalytic activity">
    <reaction evidence="1">
        <text>S-ubiquitinyl-[E2 ubiquitin-conjugating enzyme]-L-cysteine + [acceptor protein]-L-lysine = [E2 ubiquitin-conjugating enzyme]-L-cysteine + N(6)-ubiquitinyl-[acceptor protein]-L-lysine.</text>
        <dbReference type="EC" id="2.3.2.27"/>
    </reaction>
</comment>
<dbReference type="EMBL" id="CATOUU010000699">
    <property type="protein sequence ID" value="CAI9942230.1"/>
    <property type="molecule type" value="Genomic_DNA"/>
</dbReference>
<evidence type="ECO:0000256" key="7">
    <source>
        <dbReference type="ARBA" id="ARBA00022723"/>
    </source>
</evidence>
<reference evidence="18 19" key="2">
    <citation type="submission" date="2024-07" db="EMBL/GenBank/DDBJ databases">
        <authorList>
            <person name="Akdeniz Z."/>
        </authorList>
    </citation>
    <scope>NUCLEOTIDE SEQUENCE [LARGE SCALE GENOMIC DNA]</scope>
</reference>
<dbReference type="GO" id="GO:0061630">
    <property type="term" value="F:ubiquitin protein ligase activity"/>
    <property type="evidence" value="ECO:0007669"/>
    <property type="project" value="UniProtKB-EC"/>
</dbReference>
<feature type="transmembrane region" description="Helical" evidence="15">
    <location>
        <begin position="308"/>
        <end position="334"/>
    </location>
</feature>